<gene>
    <name evidence="1" type="ORF">OBBRIDRAFT_837492</name>
</gene>
<name>A0A8E2DHT7_9APHY</name>
<organism evidence="1 2">
    <name type="scientific">Obba rivulosa</name>
    <dbReference type="NCBI Taxonomy" id="1052685"/>
    <lineage>
        <taxon>Eukaryota</taxon>
        <taxon>Fungi</taxon>
        <taxon>Dikarya</taxon>
        <taxon>Basidiomycota</taxon>
        <taxon>Agaricomycotina</taxon>
        <taxon>Agaricomycetes</taxon>
        <taxon>Polyporales</taxon>
        <taxon>Gelatoporiaceae</taxon>
        <taxon>Obba</taxon>
    </lineage>
</organism>
<keyword evidence="2" id="KW-1185">Reference proteome</keyword>
<dbReference type="OrthoDB" id="10254721at2759"/>
<protein>
    <submittedName>
        <fullName evidence="1">Uncharacterized protein</fullName>
    </submittedName>
</protein>
<dbReference type="EMBL" id="KV722490">
    <property type="protein sequence ID" value="OCH87311.1"/>
    <property type="molecule type" value="Genomic_DNA"/>
</dbReference>
<dbReference type="AlphaFoldDB" id="A0A8E2DHT7"/>
<dbReference type="Proteomes" id="UP000250043">
    <property type="component" value="Unassembled WGS sequence"/>
</dbReference>
<accession>A0A8E2DHT7</accession>
<proteinExistence type="predicted"/>
<sequence length="86" mass="9859">MLRGSRVRGVRGIDAERRQRQAARAANPRFVLQQWVLEEVIRKVLNGKRVLRQVLQMACNPYGPWDAEDDDAGENSLDLEITETLL</sequence>
<reference evidence="1 2" key="1">
    <citation type="submission" date="2016-07" db="EMBL/GenBank/DDBJ databases">
        <title>Draft genome of the white-rot fungus Obba rivulosa 3A-2.</title>
        <authorList>
            <consortium name="DOE Joint Genome Institute"/>
            <person name="Miettinen O."/>
            <person name="Riley R."/>
            <person name="Acob R."/>
            <person name="Barry K."/>
            <person name="Cullen D."/>
            <person name="De Vries R."/>
            <person name="Hainaut M."/>
            <person name="Hatakka A."/>
            <person name="Henrissat B."/>
            <person name="Hilden K."/>
            <person name="Kuo R."/>
            <person name="Labutti K."/>
            <person name="Lipzen A."/>
            <person name="Makela M.R."/>
            <person name="Sandor L."/>
            <person name="Spatafora J.W."/>
            <person name="Grigoriev I.V."/>
            <person name="Hibbett D.S."/>
        </authorList>
    </citation>
    <scope>NUCLEOTIDE SEQUENCE [LARGE SCALE GENOMIC DNA]</scope>
    <source>
        <strain evidence="1 2">3A-2</strain>
    </source>
</reference>
<evidence type="ECO:0000313" key="1">
    <source>
        <dbReference type="EMBL" id="OCH87311.1"/>
    </source>
</evidence>
<evidence type="ECO:0000313" key="2">
    <source>
        <dbReference type="Proteomes" id="UP000250043"/>
    </source>
</evidence>